<organism evidence="2">
    <name type="scientific">uncultured Caudovirales phage</name>
    <dbReference type="NCBI Taxonomy" id="2100421"/>
    <lineage>
        <taxon>Viruses</taxon>
        <taxon>Duplodnaviria</taxon>
        <taxon>Heunggongvirae</taxon>
        <taxon>Uroviricota</taxon>
        <taxon>Caudoviricetes</taxon>
        <taxon>Peduoviridae</taxon>
        <taxon>Maltschvirus</taxon>
        <taxon>Maltschvirus maltsch</taxon>
    </lineage>
</organism>
<name>A0A6J7X7I9_9CAUD</name>
<sequence length="75" mass="8549">MSPTELFNSMYITSSEVCKMLSIPRATIVAWKNNGKLPNAIEVPGVQLTIWEREPVLPLLKELLKNLNKRRGLEK</sequence>
<evidence type="ECO:0000313" key="1">
    <source>
        <dbReference type="EMBL" id="CAB4168936.1"/>
    </source>
</evidence>
<protein>
    <recommendedName>
        <fullName evidence="3">Helix-turn-helix domain-containing protein</fullName>
    </recommendedName>
</protein>
<accession>A0A6J7X7I9</accession>
<proteinExistence type="predicted"/>
<gene>
    <name evidence="2" type="ORF">UFOVP1516_27</name>
    <name evidence="1" type="ORF">UFOVP887_17</name>
</gene>
<evidence type="ECO:0000313" key="2">
    <source>
        <dbReference type="EMBL" id="CAB5226792.1"/>
    </source>
</evidence>
<evidence type="ECO:0008006" key="3">
    <source>
        <dbReference type="Google" id="ProtNLM"/>
    </source>
</evidence>
<dbReference type="EMBL" id="LR796837">
    <property type="protein sequence ID" value="CAB4168936.1"/>
    <property type="molecule type" value="Genomic_DNA"/>
</dbReference>
<reference evidence="2" key="1">
    <citation type="submission" date="2020-05" db="EMBL/GenBank/DDBJ databases">
        <authorList>
            <person name="Chiriac C."/>
            <person name="Salcher M."/>
            <person name="Ghai R."/>
            <person name="Kavagutti S V."/>
        </authorList>
    </citation>
    <scope>NUCLEOTIDE SEQUENCE</scope>
</reference>
<dbReference type="EMBL" id="LR798364">
    <property type="protein sequence ID" value="CAB5226792.1"/>
    <property type="molecule type" value="Genomic_DNA"/>
</dbReference>